<comment type="caution">
    <text evidence="1">The sequence shown here is derived from an EMBL/GenBank/DDBJ whole genome shotgun (WGS) entry which is preliminary data.</text>
</comment>
<gene>
    <name evidence="1" type="ORF">SPELUC_LOCUS13244</name>
</gene>
<dbReference type="Proteomes" id="UP000789366">
    <property type="component" value="Unassembled WGS sequence"/>
</dbReference>
<sequence>FLNDITFGEGDSWFDKQNTTTIFSFLEKKVDDFTVVANDSILSKNVKIQVKQETNSKELKIPKNSEPPKRVKNYPSFRSPGIQKRQPVKKFVPELTVPRPFKFHAINRINKTENQLLASPYIPLAARVKQFLEKTPDRFKSKLVSIKPATVQVKPPTKPKSPLLRTKLRAKPRKVFNANERKKQETNKIHANFELGVPPIKKVDHAKPAPKFPTTQTKKPSKPPTVPVSFVFQTDTRMKERKAFDQQRKLRDQMKNSLREKKREDARHT</sequence>
<evidence type="ECO:0000313" key="1">
    <source>
        <dbReference type="EMBL" id="CAG8732997.1"/>
    </source>
</evidence>
<evidence type="ECO:0000313" key="2">
    <source>
        <dbReference type="Proteomes" id="UP000789366"/>
    </source>
</evidence>
<keyword evidence="2" id="KW-1185">Reference proteome</keyword>
<dbReference type="EMBL" id="CAJVPW010034211">
    <property type="protein sequence ID" value="CAG8732997.1"/>
    <property type="molecule type" value="Genomic_DNA"/>
</dbReference>
<reference evidence="1" key="1">
    <citation type="submission" date="2021-06" db="EMBL/GenBank/DDBJ databases">
        <authorList>
            <person name="Kallberg Y."/>
            <person name="Tangrot J."/>
            <person name="Rosling A."/>
        </authorList>
    </citation>
    <scope>NUCLEOTIDE SEQUENCE</scope>
    <source>
        <strain evidence="1">28 12/20/2015</strain>
    </source>
</reference>
<accession>A0ACA9Q0W6</accession>
<protein>
    <submittedName>
        <fullName evidence="1">9083_t:CDS:1</fullName>
    </submittedName>
</protein>
<organism evidence="1 2">
    <name type="scientific">Cetraspora pellucida</name>
    <dbReference type="NCBI Taxonomy" id="1433469"/>
    <lineage>
        <taxon>Eukaryota</taxon>
        <taxon>Fungi</taxon>
        <taxon>Fungi incertae sedis</taxon>
        <taxon>Mucoromycota</taxon>
        <taxon>Glomeromycotina</taxon>
        <taxon>Glomeromycetes</taxon>
        <taxon>Diversisporales</taxon>
        <taxon>Gigasporaceae</taxon>
        <taxon>Cetraspora</taxon>
    </lineage>
</organism>
<name>A0ACA9Q0W6_9GLOM</name>
<proteinExistence type="predicted"/>
<feature type="non-terminal residue" evidence="1">
    <location>
        <position position="1"/>
    </location>
</feature>